<evidence type="ECO:0000313" key="2">
    <source>
        <dbReference type="Proteomes" id="UP000095149"/>
    </source>
</evidence>
<dbReference type="EMBL" id="MEKH01000005">
    <property type="protein sequence ID" value="ODO07940.1"/>
    <property type="molecule type" value="Genomic_DNA"/>
</dbReference>
<organism evidence="1 2">
    <name type="scientific">Cryptococcus amylolentus CBS 6273</name>
    <dbReference type="NCBI Taxonomy" id="1296118"/>
    <lineage>
        <taxon>Eukaryota</taxon>
        <taxon>Fungi</taxon>
        <taxon>Dikarya</taxon>
        <taxon>Basidiomycota</taxon>
        <taxon>Agaricomycotina</taxon>
        <taxon>Tremellomycetes</taxon>
        <taxon>Tremellales</taxon>
        <taxon>Cryptococcaceae</taxon>
        <taxon>Cryptococcus</taxon>
    </lineage>
</organism>
<gene>
    <name evidence="1" type="ORF">I350_03522</name>
</gene>
<accession>A0A1E3K479</accession>
<dbReference type="OrthoDB" id="696816at2759"/>
<name>A0A1E3K479_9TREE</name>
<evidence type="ECO:0000313" key="1">
    <source>
        <dbReference type="EMBL" id="ODO07940.1"/>
    </source>
</evidence>
<dbReference type="Proteomes" id="UP000095149">
    <property type="component" value="Unassembled WGS sequence"/>
</dbReference>
<reference evidence="1 2" key="1">
    <citation type="submission" date="2016-06" db="EMBL/GenBank/DDBJ databases">
        <title>Evolution of pathogenesis and genome organization in the Tremellales.</title>
        <authorList>
            <person name="Cuomo C."/>
            <person name="Litvintseva A."/>
            <person name="Heitman J."/>
            <person name="Chen Y."/>
            <person name="Sun S."/>
            <person name="Springer D."/>
            <person name="Dromer F."/>
            <person name="Young S."/>
            <person name="Zeng Q."/>
            <person name="Chapman S."/>
            <person name="Gujja S."/>
            <person name="Saif S."/>
            <person name="Birren B."/>
        </authorList>
    </citation>
    <scope>NUCLEOTIDE SEQUENCE [LARGE SCALE GENOMIC DNA]</scope>
    <source>
        <strain evidence="1 2">CBS 6273</strain>
    </source>
</reference>
<comment type="caution">
    <text evidence="1">The sequence shown here is derived from an EMBL/GenBank/DDBJ whole genome shotgun (WGS) entry which is preliminary data.</text>
</comment>
<sequence>MSAVQLPPASSQLALNELGYPIFPPRLRLPPFSPRWNYSHVKALLERAKMVDSGITADDPAPTYRPEEVLRQAYLASRSTYSMIESPRAHPEEMVLPSWSPASPVCCPASPVYCPASPVYCPASPIYCPASPIYCPASPVYSPASPTFSLFSPVYSPASPVYSPASPVYSPASPVYTPTSPVFNTTSTEVVDETLWLPGSLFTESPESICEVLCVKEDWDVEELVLPPAVCEGIDPLRAPCLIDQESFEQGVDSWVCPGSPIPASGITDFNTEGRERGASLGAEETWAASLTVYSASPESVPCPLLGKRKVEETLEEAAAEGLELPSRKKVALLRSSL</sequence>
<proteinExistence type="predicted"/>
<protein>
    <submittedName>
        <fullName evidence="1">Uncharacterized protein</fullName>
    </submittedName>
</protein>
<dbReference type="AlphaFoldDB" id="A0A1E3K479"/>